<comment type="similarity">
    <text evidence="2">Belongs to the membrane fusion protein (MFP) (TC 8.A.1) family.</text>
</comment>
<dbReference type="RefSeq" id="WP_092745754.1">
    <property type="nucleotide sequence ID" value="NZ_FMZC01000019.1"/>
</dbReference>
<dbReference type="Gene3D" id="2.40.30.170">
    <property type="match status" value="1"/>
</dbReference>
<evidence type="ECO:0000259" key="7">
    <source>
        <dbReference type="Pfam" id="PF25967"/>
    </source>
</evidence>
<sequence length="462" mass="47410">MNCPRSATRSLPALSADCPPRPFPSLLSPPFSPSAHPPTLRWAGAAVLAAAMAVAGCSDKSAKQPAPRAPVEAGVVTLQPERQSITTELPGRTSAFLVAEIRPQVGGIVQKRLFTEGADVKAGQVLYQLDASPFQVALASAEASLGKAQATVGTAETNARRNAELVKIDAISRQVYDDSQAVLVQARSDLAVNRAAVENARINLGYTRIKAPISGRTATSAVTPGALVTANQTTALTTISQIDPLYVDVTQSSTDVLRLKTDLAKGRFQRAGEGQARVTLKLEDGSTYAQAGRLQFSGVTVNPATGAVTLRAVFPNPDGLLMPGMYVRAVLETGVNEQALLVPQQGVTRDTAGNASVLLVNAENKIERRKIQVEAAVGNRWQAVGGLAAGDRVVVDGLQRVKVGDTVKPVEVAAKTGQAGQAAQAAGTPASGASQAASTGQAASTAPAAAPAAPGAAASAAR</sequence>
<dbReference type="Pfam" id="PF25917">
    <property type="entry name" value="BSH_RND"/>
    <property type="match status" value="1"/>
</dbReference>
<feature type="domain" description="Multidrug resistance protein MdtA-like alpha-helical hairpin" evidence="4">
    <location>
        <begin position="138"/>
        <end position="207"/>
    </location>
</feature>
<dbReference type="InterPro" id="IPR058625">
    <property type="entry name" value="MdtA-like_BSH"/>
</dbReference>
<dbReference type="Gene3D" id="1.10.287.470">
    <property type="entry name" value="Helix hairpin bin"/>
    <property type="match status" value="1"/>
</dbReference>
<dbReference type="Pfam" id="PF25944">
    <property type="entry name" value="Beta-barrel_RND"/>
    <property type="match status" value="1"/>
</dbReference>
<evidence type="ECO:0000256" key="2">
    <source>
        <dbReference type="ARBA" id="ARBA00009477"/>
    </source>
</evidence>
<dbReference type="InterPro" id="IPR058626">
    <property type="entry name" value="MdtA-like_b-barrel"/>
</dbReference>
<feature type="domain" description="Multidrug resistance protein MdtA-like C-terminal permuted SH3" evidence="7">
    <location>
        <begin position="338"/>
        <end position="400"/>
    </location>
</feature>
<dbReference type="GO" id="GO:0030313">
    <property type="term" value="C:cell envelope"/>
    <property type="evidence" value="ECO:0007669"/>
    <property type="project" value="UniProtKB-SubCell"/>
</dbReference>
<dbReference type="Gene3D" id="2.40.50.100">
    <property type="match status" value="1"/>
</dbReference>
<dbReference type="InterPro" id="IPR058624">
    <property type="entry name" value="MdtA-like_HH"/>
</dbReference>
<evidence type="ECO:0000256" key="3">
    <source>
        <dbReference type="SAM" id="MobiDB-lite"/>
    </source>
</evidence>
<dbReference type="InterPro" id="IPR006143">
    <property type="entry name" value="RND_pump_MFP"/>
</dbReference>
<accession>A0A1G7DH91</accession>
<evidence type="ECO:0000259" key="4">
    <source>
        <dbReference type="Pfam" id="PF25876"/>
    </source>
</evidence>
<dbReference type="EMBL" id="FMZC01000019">
    <property type="protein sequence ID" value="SDE50902.1"/>
    <property type="molecule type" value="Genomic_DNA"/>
</dbReference>
<dbReference type="FunFam" id="2.40.420.20:FF:000001">
    <property type="entry name" value="Efflux RND transporter periplasmic adaptor subunit"/>
    <property type="match status" value="1"/>
</dbReference>
<dbReference type="Pfam" id="PF25876">
    <property type="entry name" value="HH_MFP_RND"/>
    <property type="match status" value="1"/>
</dbReference>
<gene>
    <name evidence="8" type="ORF">SAMN05192589_11935</name>
</gene>
<dbReference type="GO" id="GO:0005886">
    <property type="term" value="C:plasma membrane"/>
    <property type="evidence" value="ECO:0007669"/>
    <property type="project" value="TreeGrafter"/>
</dbReference>
<dbReference type="Pfam" id="PF25967">
    <property type="entry name" value="RND-MFP_C"/>
    <property type="match status" value="1"/>
</dbReference>
<name>A0A1G7DH91_9BURK</name>
<organism evidence="8 9">
    <name type="scientific">Paracidovorax valerianellae</name>
    <dbReference type="NCBI Taxonomy" id="187868"/>
    <lineage>
        <taxon>Bacteria</taxon>
        <taxon>Pseudomonadati</taxon>
        <taxon>Pseudomonadota</taxon>
        <taxon>Betaproteobacteria</taxon>
        <taxon>Burkholderiales</taxon>
        <taxon>Comamonadaceae</taxon>
        <taxon>Paracidovorax</taxon>
    </lineage>
</organism>
<dbReference type="AlphaFoldDB" id="A0A1G7DH91"/>
<evidence type="ECO:0000259" key="6">
    <source>
        <dbReference type="Pfam" id="PF25944"/>
    </source>
</evidence>
<comment type="subcellular location">
    <subcellularLocation>
        <location evidence="1">Cell envelope</location>
    </subcellularLocation>
</comment>
<protein>
    <submittedName>
        <fullName evidence="8">Membrane fusion protein, multidrug efflux system</fullName>
    </submittedName>
</protein>
<reference evidence="8 9" key="1">
    <citation type="submission" date="2016-10" db="EMBL/GenBank/DDBJ databases">
        <authorList>
            <person name="de Groot N.N."/>
        </authorList>
    </citation>
    <scope>NUCLEOTIDE SEQUENCE [LARGE SCALE GENOMIC DNA]</scope>
    <source>
        <strain evidence="8 9">DSM 16619</strain>
    </source>
</reference>
<dbReference type="STRING" id="187868.SAMN05192589_11935"/>
<evidence type="ECO:0000313" key="9">
    <source>
        <dbReference type="Proteomes" id="UP000198781"/>
    </source>
</evidence>
<evidence type="ECO:0000259" key="5">
    <source>
        <dbReference type="Pfam" id="PF25917"/>
    </source>
</evidence>
<proteinExistence type="inferred from homology"/>
<dbReference type="OrthoDB" id="9783047at2"/>
<evidence type="ECO:0000313" key="8">
    <source>
        <dbReference type="EMBL" id="SDE50902.1"/>
    </source>
</evidence>
<dbReference type="Gene3D" id="2.40.420.20">
    <property type="match status" value="1"/>
</dbReference>
<feature type="region of interest" description="Disordered" evidence="3">
    <location>
        <begin position="421"/>
        <end position="462"/>
    </location>
</feature>
<dbReference type="SUPFAM" id="SSF111369">
    <property type="entry name" value="HlyD-like secretion proteins"/>
    <property type="match status" value="1"/>
</dbReference>
<feature type="domain" description="Multidrug resistance protein MdtA-like barrel-sandwich hybrid" evidence="5">
    <location>
        <begin position="98"/>
        <end position="239"/>
    </location>
</feature>
<dbReference type="GO" id="GO:0046677">
    <property type="term" value="P:response to antibiotic"/>
    <property type="evidence" value="ECO:0007669"/>
    <property type="project" value="TreeGrafter"/>
</dbReference>
<dbReference type="NCBIfam" id="TIGR01730">
    <property type="entry name" value="RND_mfp"/>
    <property type="match status" value="1"/>
</dbReference>
<dbReference type="PANTHER" id="PTHR30158:SF3">
    <property type="entry name" value="MULTIDRUG EFFLUX PUMP SUBUNIT ACRA-RELATED"/>
    <property type="match status" value="1"/>
</dbReference>
<keyword evidence="9" id="KW-1185">Reference proteome</keyword>
<dbReference type="Proteomes" id="UP000198781">
    <property type="component" value="Unassembled WGS sequence"/>
</dbReference>
<dbReference type="PANTHER" id="PTHR30158">
    <property type="entry name" value="ACRA/E-RELATED COMPONENT OF DRUG EFFLUX TRANSPORTER"/>
    <property type="match status" value="1"/>
</dbReference>
<feature type="domain" description="Multidrug resistance protein MdtA-like beta-barrel" evidence="6">
    <location>
        <begin position="244"/>
        <end position="334"/>
    </location>
</feature>
<dbReference type="InterPro" id="IPR058627">
    <property type="entry name" value="MdtA-like_C"/>
</dbReference>
<evidence type="ECO:0000256" key="1">
    <source>
        <dbReference type="ARBA" id="ARBA00004196"/>
    </source>
</evidence>
<dbReference type="GO" id="GO:0022857">
    <property type="term" value="F:transmembrane transporter activity"/>
    <property type="evidence" value="ECO:0007669"/>
    <property type="project" value="InterPro"/>
</dbReference>